<accession>A0ABR2Y398</accession>
<dbReference type="Proteomes" id="UP001465668">
    <property type="component" value="Unassembled WGS sequence"/>
</dbReference>
<organism evidence="4 5">
    <name type="scientific">Seiridium cardinale</name>
    <dbReference type="NCBI Taxonomy" id="138064"/>
    <lineage>
        <taxon>Eukaryota</taxon>
        <taxon>Fungi</taxon>
        <taxon>Dikarya</taxon>
        <taxon>Ascomycota</taxon>
        <taxon>Pezizomycotina</taxon>
        <taxon>Sordariomycetes</taxon>
        <taxon>Xylariomycetidae</taxon>
        <taxon>Amphisphaeriales</taxon>
        <taxon>Sporocadaceae</taxon>
        <taxon>Seiridium</taxon>
    </lineage>
</organism>
<evidence type="ECO:0000256" key="1">
    <source>
        <dbReference type="PROSITE-ProRule" id="PRU00175"/>
    </source>
</evidence>
<dbReference type="EMBL" id="JARVKM010000007">
    <property type="protein sequence ID" value="KAK9780267.1"/>
    <property type="molecule type" value="Genomic_DNA"/>
</dbReference>
<gene>
    <name evidence="4" type="ORF">SCAR479_02904</name>
</gene>
<keyword evidence="5" id="KW-1185">Reference proteome</keyword>
<feature type="compositionally biased region" description="Low complexity" evidence="2">
    <location>
        <begin position="462"/>
        <end position="474"/>
    </location>
</feature>
<keyword evidence="1" id="KW-0863">Zinc-finger</keyword>
<feature type="domain" description="RING-type" evidence="3">
    <location>
        <begin position="125"/>
        <end position="166"/>
    </location>
</feature>
<evidence type="ECO:0000313" key="5">
    <source>
        <dbReference type="Proteomes" id="UP001465668"/>
    </source>
</evidence>
<feature type="compositionally biased region" description="Low complexity" evidence="2">
    <location>
        <begin position="181"/>
        <end position="199"/>
    </location>
</feature>
<dbReference type="Gene3D" id="3.30.40.10">
    <property type="entry name" value="Zinc/RING finger domain, C3HC4 (zinc finger)"/>
    <property type="match status" value="1"/>
</dbReference>
<evidence type="ECO:0000313" key="4">
    <source>
        <dbReference type="EMBL" id="KAK9780267.1"/>
    </source>
</evidence>
<keyword evidence="1" id="KW-0479">Metal-binding</keyword>
<dbReference type="PROSITE" id="PS50089">
    <property type="entry name" value="ZF_RING_2"/>
    <property type="match status" value="1"/>
</dbReference>
<evidence type="ECO:0000259" key="3">
    <source>
        <dbReference type="PROSITE" id="PS50089"/>
    </source>
</evidence>
<feature type="compositionally biased region" description="Low complexity" evidence="2">
    <location>
        <begin position="437"/>
        <end position="450"/>
    </location>
</feature>
<dbReference type="SUPFAM" id="SSF57850">
    <property type="entry name" value="RING/U-box"/>
    <property type="match status" value="1"/>
</dbReference>
<dbReference type="InterPro" id="IPR001841">
    <property type="entry name" value="Znf_RING"/>
</dbReference>
<reference evidence="4 5" key="1">
    <citation type="submission" date="2024-02" db="EMBL/GenBank/DDBJ databases">
        <title>First draft genome assembly of two strains of Seiridium cardinale.</title>
        <authorList>
            <person name="Emiliani G."/>
            <person name="Scali E."/>
        </authorList>
    </citation>
    <scope>NUCLEOTIDE SEQUENCE [LARGE SCALE GENOMIC DNA]</scope>
    <source>
        <strain evidence="4 5">BM-138-000479</strain>
    </source>
</reference>
<dbReference type="Pfam" id="PF13639">
    <property type="entry name" value="zf-RING_2"/>
    <property type="match status" value="1"/>
</dbReference>
<feature type="region of interest" description="Disordered" evidence="2">
    <location>
        <begin position="173"/>
        <end position="347"/>
    </location>
</feature>
<evidence type="ECO:0000256" key="2">
    <source>
        <dbReference type="SAM" id="MobiDB-lite"/>
    </source>
</evidence>
<feature type="compositionally biased region" description="Basic and acidic residues" evidence="2">
    <location>
        <begin position="525"/>
        <end position="545"/>
    </location>
</feature>
<proteinExistence type="predicted"/>
<feature type="region of interest" description="Disordered" evidence="2">
    <location>
        <begin position="437"/>
        <end position="545"/>
    </location>
</feature>
<keyword evidence="1" id="KW-0862">Zinc</keyword>
<protein>
    <submittedName>
        <fullName evidence="4">RING-type domain-containing protein</fullName>
    </submittedName>
</protein>
<dbReference type="InterPro" id="IPR013083">
    <property type="entry name" value="Znf_RING/FYVE/PHD"/>
</dbReference>
<name>A0ABR2Y398_9PEZI</name>
<sequence>MAERDWNAVSTSRGAFAVHSIRVKLSDLQLEPHYGGSESEDSDDDEMRITISPRDRVNDGGFYYVQNNRLYEIPDLEDLASRPVEFLYGAVGRVEDPPKPSPIPPERLAAIRSLVKFKSKKVDKCYICQDSKPSGSGKLRLPCGHEPYDCCIHPWLEQNGTCPECRHDITKPHARSSVPQSGPSTATSSAPVSASPAPSREGQSAVPRPARTSTPPHLRQRPAQLPPPASVPSAPREGQSAVPSPARPSTPPHLRQRPARLPPPASVPSAPREGQSAVPSPAKPSTPPHLRQRPAQLPPPASVPSAPREGQSAVPSPARPATLPHLRQALARQPSAAACHATPPPDPPLAAVATNSALAASALVAQGPQLKEQLRLANEALDSAIRNEELAQQQLYAARAVRLRREDKVQDAQADVDAHAATTREFDRLSLSIIASRSSSSSQPSNMASQTRPSLPSREGQSAVPPSASPSTSSPRHEGQSAVSKPLLNKFGHVPNPATAARRANKEANKLKPKIMGPKTAAAEQRAKQYRWDHRNDADGEWYRR</sequence>
<comment type="caution">
    <text evidence="4">The sequence shown here is derived from an EMBL/GenBank/DDBJ whole genome shotgun (WGS) entry which is preliminary data.</text>
</comment>